<dbReference type="InterPro" id="IPR051722">
    <property type="entry name" value="Endocytosis_PI4K-reg_protein"/>
</dbReference>
<evidence type="ECO:0000313" key="4">
    <source>
        <dbReference type="EMBL" id="EFA78399.1"/>
    </source>
</evidence>
<dbReference type="STRING" id="670386.D3BKG9"/>
<gene>
    <name evidence="4" type="ORF">PPL_09050</name>
</gene>
<dbReference type="GeneID" id="31364526"/>
<dbReference type="SMART" id="SM00028">
    <property type="entry name" value="TPR"/>
    <property type="match status" value="2"/>
</dbReference>
<dbReference type="InterPro" id="IPR011990">
    <property type="entry name" value="TPR-like_helical_dom_sf"/>
</dbReference>
<organism evidence="4 5">
    <name type="scientific">Heterostelium pallidum (strain ATCC 26659 / Pp 5 / PN500)</name>
    <name type="common">Cellular slime mold</name>
    <name type="synonym">Polysphondylium pallidum</name>
    <dbReference type="NCBI Taxonomy" id="670386"/>
    <lineage>
        <taxon>Eukaryota</taxon>
        <taxon>Amoebozoa</taxon>
        <taxon>Evosea</taxon>
        <taxon>Eumycetozoa</taxon>
        <taxon>Dictyostelia</taxon>
        <taxon>Acytosteliales</taxon>
        <taxon>Acytosteliaceae</taxon>
        <taxon>Heterostelium</taxon>
    </lineage>
</organism>
<dbReference type="Gene3D" id="1.25.40.10">
    <property type="entry name" value="Tetratricopeptide repeat domain"/>
    <property type="match status" value="2"/>
</dbReference>
<evidence type="ECO:0000313" key="5">
    <source>
        <dbReference type="Proteomes" id="UP000001396"/>
    </source>
</evidence>
<evidence type="ECO:0000256" key="1">
    <source>
        <dbReference type="ARBA" id="ARBA00002550"/>
    </source>
</evidence>
<name>D3BKG9_HETP5</name>
<comment type="similarity">
    <text evidence="2">Belongs to the YPP1 family.</text>
</comment>
<accession>D3BKG9</accession>
<proteinExistence type="inferred from homology"/>
<evidence type="ECO:0000256" key="2">
    <source>
        <dbReference type="ARBA" id="ARBA00038251"/>
    </source>
</evidence>
<dbReference type="Proteomes" id="UP000001396">
    <property type="component" value="Unassembled WGS sequence"/>
</dbReference>
<comment type="caution">
    <text evidence="4">The sequence shown here is derived from an EMBL/GenBank/DDBJ whole genome shotgun (WGS) entry which is preliminary data.</text>
</comment>
<feature type="compositionally biased region" description="Polar residues" evidence="3">
    <location>
        <begin position="550"/>
        <end position="567"/>
    </location>
</feature>
<dbReference type="RefSeq" id="XP_020430524.1">
    <property type="nucleotide sequence ID" value="XM_020579849.1"/>
</dbReference>
<dbReference type="FunCoup" id="D3BKG9">
    <property type="interactions" value="11"/>
</dbReference>
<dbReference type="Pfam" id="PF13181">
    <property type="entry name" value="TPR_8"/>
    <property type="match status" value="1"/>
</dbReference>
<keyword evidence="5" id="KW-1185">Reference proteome</keyword>
<dbReference type="AlphaFoldDB" id="D3BKG9"/>
<dbReference type="InParanoid" id="D3BKG9"/>
<dbReference type="PANTHER" id="PTHR23083">
    <property type="entry name" value="TETRATRICOPEPTIDE REPEAT PROTEIN, TPR"/>
    <property type="match status" value="1"/>
</dbReference>
<protein>
    <submittedName>
        <fullName evidence="4">Uncharacterized protein</fullName>
    </submittedName>
</protein>
<dbReference type="PANTHER" id="PTHR23083:SF464">
    <property type="entry name" value="TETRATRICOPEPTIDE REPEAT DOMAIN 7, ISOFORM A"/>
    <property type="match status" value="1"/>
</dbReference>
<feature type="region of interest" description="Disordered" evidence="3">
    <location>
        <begin position="541"/>
        <end position="567"/>
    </location>
</feature>
<dbReference type="EMBL" id="ADBJ01000038">
    <property type="protein sequence ID" value="EFA78399.1"/>
    <property type="molecule type" value="Genomic_DNA"/>
</dbReference>
<sequence length="567" mass="63757">MSTTASIRNKKLIAIEADIEKARSDKDFASLLSLLKKYSKITSSNNEILECLVNAERYIADENYHDAQIMLDRASLLKPDDQEVIAYLGYVDYNRNDTKKALEDLSRLVNPYTNTNNEMILNYRKINILLQAFNIKGKCQESQGQSEQALQSYENVIDIAFRYFKSFRAIDVYTRPFVIDAFIHSAMIHRYFGNIGEAVKILRNCLSSQIILTASSYRYALLTLGELLLRNTTDRSYIPVLDAAGEQQIRPGHFFIPADQVEESLLTLLHVEQLQHSQLQQNPQSSIITDQDISLTSKFTEVHRWTQLALSLYCAGKYKRSLFIIEECLALTPNNIDLILLGSKICINQLNQFSKGIMLAKQAIGHLDSTVGDSVQLANAYLLIGVAYERRALESVQLESALAAALLEQGIRARVPRLQARALSVADQHRAAPHQSEARDCVGRRFSSSDNLQVGDVTPLQPHTDIGRRLGRDRVGAAQPSPVGRTVLHRVVRYSLGDNRRPKVVASLRDYVVGRCRRRSSQLAGFARNPQGARHHLQPIKLDRSRNKPSRSTLASNSRGIHSTTDV</sequence>
<evidence type="ECO:0000256" key="3">
    <source>
        <dbReference type="SAM" id="MobiDB-lite"/>
    </source>
</evidence>
<comment type="function">
    <text evidence="1">Involved in endocytosis.</text>
</comment>
<dbReference type="SUPFAM" id="SSF48452">
    <property type="entry name" value="TPR-like"/>
    <property type="match status" value="2"/>
</dbReference>
<dbReference type="InterPro" id="IPR019734">
    <property type="entry name" value="TPR_rpt"/>
</dbReference>
<reference evidence="4 5" key="1">
    <citation type="journal article" date="2011" name="Genome Res.">
        <title>Phylogeny-wide analysis of social amoeba genomes highlights ancient origins for complex intercellular communication.</title>
        <authorList>
            <person name="Heidel A.J."/>
            <person name="Lawal H.M."/>
            <person name="Felder M."/>
            <person name="Schilde C."/>
            <person name="Helps N.R."/>
            <person name="Tunggal B."/>
            <person name="Rivero F."/>
            <person name="John U."/>
            <person name="Schleicher M."/>
            <person name="Eichinger L."/>
            <person name="Platzer M."/>
            <person name="Noegel A.A."/>
            <person name="Schaap P."/>
            <person name="Gloeckner G."/>
        </authorList>
    </citation>
    <scope>NUCLEOTIDE SEQUENCE [LARGE SCALE GENOMIC DNA]</scope>
    <source>
        <strain evidence="5">ATCC 26659 / Pp 5 / PN500</strain>
    </source>
</reference>